<dbReference type="EMBL" id="CM045758">
    <property type="protein sequence ID" value="KAI8029042.1"/>
    <property type="molecule type" value="Genomic_DNA"/>
</dbReference>
<evidence type="ECO:0000313" key="1">
    <source>
        <dbReference type="EMBL" id="KAI8029042.1"/>
    </source>
</evidence>
<accession>A0ACC0IT20</accession>
<gene>
    <name evidence="1" type="ORF">LOK49_LG01G00769</name>
</gene>
<name>A0ACC0IT20_9ERIC</name>
<organism evidence="1 2">
    <name type="scientific">Camellia lanceoleosa</name>
    <dbReference type="NCBI Taxonomy" id="1840588"/>
    <lineage>
        <taxon>Eukaryota</taxon>
        <taxon>Viridiplantae</taxon>
        <taxon>Streptophyta</taxon>
        <taxon>Embryophyta</taxon>
        <taxon>Tracheophyta</taxon>
        <taxon>Spermatophyta</taxon>
        <taxon>Magnoliopsida</taxon>
        <taxon>eudicotyledons</taxon>
        <taxon>Gunneridae</taxon>
        <taxon>Pentapetalae</taxon>
        <taxon>asterids</taxon>
        <taxon>Ericales</taxon>
        <taxon>Theaceae</taxon>
        <taxon>Camellia</taxon>
    </lineage>
</organism>
<comment type="caution">
    <text evidence="1">The sequence shown here is derived from an EMBL/GenBank/DDBJ whole genome shotgun (WGS) entry which is preliminary data.</text>
</comment>
<reference evidence="1 2" key="1">
    <citation type="journal article" date="2022" name="Plant J.">
        <title>Chromosome-level genome of Camellia lanceoleosa provides a valuable resource for understanding genome evolution and self-incompatibility.</title>
        <authorList>
            <person name="Gong W."/>
            <person name="Xiao S."/>
            <person name="Wang L."/>
            <person name="Liao Z."/>
            <person name="Chang Y."/>
            <person name="Mo W."/>
            <person name="Hu G."/>
            <person name="Li W."/>
            <person name="Zhao G."/>
            <person name="Zhu H."/>
            <person name="Hu X."/>
            <person name="Ji K."/>
            <person name="Xiang X."/>
            <person name="Song Q."/>
            <person name="Yuan D."/>
            <person name="Jin S."/>
            <person name="Zhang L."/>
        </authorList>
    </citation>
    <scope>NUCLEOTIDE SEQUENCE [LARGE SCALE GENOMIC DNA]</scope>
    <source>
        <strain evidence="1">SQ_2022a</strain>
    </source>
</reference>
<sequence length="93" mass="9834">MLDEVSSLFNGKLNILINNVGTTLWKPTMEYSAEEYSMLMATNGNSAFHLCQLAYPLLKASGGVGSIVFISSVAGLVHTGSRSVYGASKGAMN</sequence>
<evidence type="ECO:0000313" key="2">
    <source>
        <dbReference type="Proteomes" id="UP001060215"/>
    </source>
</evidence>
<dbReference type="Proteomes" id="UP001060215">
    <property type="component" value="Chromosome 1"/>
</dbReference>
<keyword evidence="2" id="KW-1185">Reference proteome</keyword>
<proteinExistence type="predicted"/>
<protein>
    <submittedName>
        <fullName evidence="1">Uncharacterized protein</fullName>
    </submittedName>
</protein>